<evidence type="ECO:0000313" key="2">
    <source>
        <dbReference type="EMBL" id="THV18270.1"/>
    </source>
</evidence>
<organism evidence="2 3">
    <name type="scientific">Nocardioides caeni</name>
    <dbReference type="NCBI Taxonomy" id="574700"/>
    <lineage>
        <taxon>Bacteria</taxon>
        <taxon>Bacillati</taxon>
        <taxon>Actinomycetota</taxon>
        <taxon>Actinomycetes</taxon>
        <taxon>Propionibacteriales</taxon>
        <taxon>Nocardioidaceae</taxon>
        <taxon>Nocardioides</taxon>
    </lineage>
</organism>
<dbReference type="Gene3D" id="3.60.40.10">
    <property type="entry name" value="PPM-type phosphatase domain"/>
    <property type="match status" value="1"/>
</dbReference>
<dbReference type="Pfam" id="PF13672">
    <property type="entry name" value="PP2C_2"/>
    <property type="match status" value="1"/>
</dbReference>
<dbReference type="GO" id="GO:0004722">
    <property type="term" value="F:protein serine/threonine phosphatase activity"/>
    <property type="evidence" value="ECO:0007669"/>
    <property type="project" value="InterPro"/>
</dbReference>
<dbReference type="RefSeq" id="WP_136560985.1">
    <property type="nucleotide sequence ID" value="NZ_BAABLS010000002.1"/>
</dbReference>
<proteinExistence type="predicted"/>
<dbReference type="EMBL" id="STGW01000001">
    <property type="protein sequence ID" value="THV18270.1"/>
    <property type="molecule type" value="Genomic_DNA"/>
</dbReference>
<dbReference type="PANTHER" id="PTHR47992">
    <property type="entry name" value="PROTEIN PHOSPHATASE"/>
    <property type="match status" value="1"/>
</dbReference>
<reference evidence="2 3" key="1">
    <citation type="journal article" date="2009" name="Int. J. Syst. Evol. Microbiol.">
        <title>Nocardioides caeni sp. nov., isolated from wastewater.</title>
        <authorList>
            <person name="Yoon J.H."/>
            <person name="Kang S.J."/>
            <person name="Park S."/>
            <person name="Kim W."/>
            <person name="Oh T.K."/>
        </authorList>
    </citation>
    <scope>NUCLEOTIDE SEQUENCE [LARGE SCALE GENOMIC DNA]</scope>
    <source>
        <strain evidence="2 3">DSM 23134</strain>
    </source>
</reference>
<dbReference type="PROSITE" id="PS51746">
    <property type="entry name" value="PPM_2"/>
    <property type="match status" value="1"/>
</dbReference>
<dbReference type="SMART" id="SM00331">
    <property type="entry name" value="PP2C_SIG"/>
    <property type="match status" value="1"/>
</dbReference>
<feature type="domain" description="PPM-type phosphatase" evidence="1">
    <location>
        <begin position="5"/>
        <end position="235"/>
    </location>
</feature>
<comment type="caution">
    <text evidence="2">The sequence shown here is derived from an EMBL/GenBank/DDBJ whole genome shotgun (WGS) entry which is preliminary data.</text>
</comment>
<evidence type="ECO:0000313" key="3">
    <source>
        <dbReference type="Proteomes" id="UP000307087"/>
    </source>
</evidence>
<dbReference type="Proteomes" id="UP000307087">
    <property type="component" value="Unassembled WGS sequence"/>
</dbReference>
<keyword evidence="3" id="KW-1185">Reference proteome</keyword>
<dbReference type="SUPFAM" id="SSF81606">
    <property type="entry name" value="PP2C-like"/>
    <property type="match status" value="1"/>
</dbReference>
<dbReference type="InterPro" id="IPR015655">
    <property type="entry name" value="PP2C"/>
</dbReference>
<dbReference type="SMART" id="SM00332">
    <property type="entry name" value="PP2Cc"/>
    <property type="match status" value="1"/>
</dbReference>
<name>A0A4S8NMU4_9ACTN</name>
<evidence type="ECO:0000259" key="1">
    <source>
        <dbReference type="PROSITE" id="PS51746"/>
    </source>
</evidence>
<accession>A0A4S8NMU4</accession>
<dbReference type="OrthoDB" id="9801841at2"/>
<dbReference type="AlphaFoldDB" id="A0A4S8NMU4"/>
<dbReference type="CDD" id="cd00143">
    <property type="entry name" value="PP2Cc"/>
    <property type="match status" value="1"/>
</dbReference>
<sequence length="269" mass="27619">MVHFRVAALSDTGPVREINEDSAIAGPRLLGVADGVGGAAAGELASATTACVLDARAQAHPGLAPDRLLRTAIAEAQRMLATAVRADASRAGMATTLTAILTDGEHTAIAQVGDSRAYLLRDGRLAPLTRDQTMVQSLVDAGRMTPEEAATSPYRHVVLQAVDGEHPSDPVVTSLDLHPGDRLLLCSDGLTDVLSPAALQMVMGLESRATVAERLVRGALDAGTRDNVTVVVADVVDGPPAPGRGAQVGAVVDPANIIAPAPYLGLRTA</sequence>
<dbReference type="InterPro" id="IPR001932">
    <property type="entry name" value="PPM-type_phosphatase-like_dom"/>
</dbReference>
<gene>
    <name evidence="2" type="ORF">E9934_01105</name>
</gene>
<dbReference type="InterPro" id="IPR036457">
    <property type="entry name" value="PPM-type-like_dom_sf"/>
</dbReference>
<protein>
    <submittedName>
        <fullName evidence="2">Serine/threonine-protein phosphatase</fullName>
    </submittedName>
</protein>